<feature type="region of interest" description="Disordered" evidence="1">
    <location>
        <begin position="204"/>
        <end position="227"/>
    </location>
</feature>
<reference evidence="3" key="1">
    <citation type="journal article" date="2019" name="Int. J. Syst. Evol. Microbiol.">
        <title>The Global Catalogue of Microorganisms (GCM) 10K type strain sequencing project: providing services to taxonomists for standard genome sequencing and annotation.</title>
        <authorList>
            <consortium name="The Broad Institute Genomics Platform"/>
            <consortium name="The Broad Institute Genome Sequencing Center for Infectious Disease"/>
            <person name="Wu L."/>
            <person name="Ma J."/>
        </authorList>
    </citation>
    <scope>NUCLEOTIDE SEQUENCE [LARGE SCALE GENOMIC DNA]</scope>
    <source>
        <strain evidence="3">KCTC 33676</strain>
    </source>
</reference>
<feature type="compositionally biased region" description="Low complexity" evidence="1">
    <location>
        <begin position="138"/>
        <end position="154"/>
    </location>
</feature>
<gene>
    <name evidence="2" type="ORF">ACFSUC_09955</name>
</gene>
<dbReference type="RefSeq" id="WP_379929398.1">
    <property type="nucleotide sequence ID" value="NZ_JBHUMM010000023.1"/>
</dbReference>
<sequence length="258" mass="28142">MNSMGQSYTMQTSGAMNPQAFQLTEKDMAFQILNELKRMAREFTTACLEASCQQVRQLFEQKLSRTLSMQNQLYQTMEQIGFYSPPQSMDAQQLQQKSAQLSETGFKLQGQLHDHLHAGTSQQARPLSAPIGGNAPSYQQPQGYGQPATYAAQQQGGGQMQPRPNYGSNYSMPSSAGRMSESQSIQMSMQNEQPELAAQMPPVQTSSSAYSNGGSMNPAASQHTGMSSAANYQAGAVGNMKTKTSGELDPDNMDHYFS</sequence>
<dbReference type="Pfam" id="PF07875">
    <property type="entry name" value="Coat_F"/>
    <property type="match status" value="1"/>
</dbReference>
<keyword evidence="3" id="KW-1185">Reference proteome</keyword>
<protein>
    <submittedName>
        <fullName evidence="2">Spore coat protein</fullName>
    </submittedName>
</protein>
<dbReference type="EMBL" id="JBHUMM010000023">
    <property type="protein sequence ID" value="MFD2671926.1"/>
    <property type="molecule type" value="Genomic_DNA"/>
</dbReference>
<name>A0ABW5RA45_9BACL</name>
<dbReference type="InterPro" id="IPR012851">
    <property type="entry name" value="Spore_coat_CotF-like"/>
</dbReference>
<dbReference type="Proteomes" id="UP001597497">
    <property type="component" value="Unassembled WGS sequence"/>
</dbReference>
<evidence type="ECO:0000313" key="3">
    <source>
        <dbReference type="Proteomes" id="UP001597497"/>
    </source>
</evidence>
<keyword evidence="2" id="KW-0946">Virion</keyword>
<comment type="caution">
    <text evidence="2">The sequence shown here is derived from an EMBL/GenBank/DDBJ whole genome shotgun (WGS) entry which is preliminary data.</text>
</comment>
<feature type="region of interest" description="Disordered" evidence="1">
    <location>
        <begin position="119"/>
        <end position="192"/>
    </location>
</feature>
<evidence type="ECO:0000256" key="1">
    <source>
        <dbReference type="SAM" id="MobiDB-lite"/>
    </source>
</evidence>
<keyword evidence="2" id="KW-0167">Capsid protein</keyword>
<organism evidence="2 3">
    <name type="scientific">Marinicrinis sediminis</name>
    <dbReference type="NCBI Taxonomy" id="1652465"/>
    <lineage>
        <taxon>Bacteria</taxon>
        <taxon>Bacillati</taxon>
        <taxon>Bacillota</taxon>
        <taxon>Bacilli</taxon>
        <taxon>Bacillales</taxon>
        <taxon>Paenibacillaceae</taxon>
    </lineage>
</organism>
<evidence type="ECO:0000313" key="2">
    <source>
        <dbReference type="EMBL" id="MFD2671926.1"/>
    </source>
</evidence>
<feature type="compositionally biased region" description="Low complexity" evidence="1">
    <location>
        <begin position="179"/>
        <end position="192"/>
    </location>
</feature>
<proteinExistence type="predicted"/>
<accession>A0ABW5RA45</accession>